<dbReference type="KEGG" id="gai:IMCC3135_01775"/>
<evidence type="ECO:0000313" key="3">
    <source>
        <dbReference type="Proteomes" id="UP000250079"/>
    </source>
</evidence>
<evidence type="ECO:0000313" key="2">
    <source>
        <dbReference type="EMBL" id="ASJ70474.1"/>
    </source>
</evidence>
<dbReference type="InterPro" id="IPR011051">
    <property type="entry name" value="RmlC_Cupin_sf"/>
</dbReference>
<organism evidence="2 3">
    <name type="scientific">Granulosicoccus antarcticus IMCC3135</name>
    <dbReference type="NCBI Taxonomy" id="1192854"/>
    <lineage>
        <taxon>Bacteria</taxon>
        <taxon>Pseudomonadati</taxon>
        <taxon>Pseudomonadota</taxon>
        <taxon>Gammaproteobacteria</taxon>
        <taxon>Chromatiales</taxon>
        <taxon>Granulosicoccaceae</taxon>
        <taxon>Granulosicoccus</taxon>
    </lineage>
</organism>
<dbReference type="SUPFAM" id="SSF51182">
    <property type="entry name" value="RmlC-like cupins"/>
    <property type="match status" value="1"/>
</dbReference>
<feature type="domain" description="Cupin type-2" evidence="1">
    <location>
        <begin position="144"/>
        <end position="204"/>
    </location>
</feature>
<dbReference type="Pfam" id="PF07883">
    <property type="entry name" value="Cupin_2"/>
    <property type="match status" value="1"/>
</dbReference>
<dbReference type="Gene3D" id="2.60.120.10">
    <property type="entry name" value="Jelly Rolls"/>
    <property type="match status" value="2"/>
</dbReference>
<sequence length="353" mass="38587">MANKQEDQAFSVLPCTDLQADIAFYTRELHLQLLRVYPSDNPHSAELSGFGLSLLLDTRYAGAPGLLVMKSEAKSRSTLHSPSGTEIRWESPVEPFMQSFASHRTEICTLRSTPWTAGHAGTHSRDLIPSRLNGGIIASHIRIPNGGPVRDRVHYHTAGFQLLFCVQGWIQLAYEDQGPPITLRAGDCVTQPPHIRHRVLETSNGLEVIEIGTPAEHVTAIDNDMQLPTGRVDSHRLFHGQRFCHFTLESARWQPHRLPGLAAADTGVAEASAGLAGVRMLKAMGASPSYVTSHDAQLLFTYVVTGSVRINRQLLVAGDAFTLPPDDEYTIGDISSDVSLLEVSLPGTFATRI</sequence>
<proteinExistence type="predicted"/>
<dbReference type="RefSeq" id="WP_088916017.1">
    <property type="nucleotide sequence ID" value="NZ_CP018632.1"/>
</dbReference>
<dbReference type="InterPro" id="IPR014710">
    <property type="entry name" value="RmlC-like_jellyroll"/>
</dbReference>
<keyword evidence="3" id="KW-1185">Reference proteome</keyword>
<gene>
    <name evidence="2" type="ORF">IMCC3135_01775</name>
</gene>
<protein>
    <recommendedName>
        <fullName evidence="1">Cupin type-2 domain-containing protein</fullName>
    </recommendedName>
</protein>
<dbReference type="Proteomes" id="UP000250079">
    <property type="component" value="Chromosome"/>
</dbReference>
<accession>A0A2Z2NTN0</accession>
<reference evidence="2 3" key="1">
    <citation type="submission" date="2016-12" db="EMBL/GenBank/DDBJ databases">
        <authorList>
            <person name="Song W.-J."/>
            <person name="Kurnit D.M."/>
        </authorList>
    </citation>
    <scope>NUCLEOTIDE SEQUENCE [LARGE SCALE GENOMIC DNA]</scope>
    <source>
        <strain evidence="2 3">IMCC3135</strain>
    </source>
</reference>
<evidence type="ECO:0000259" key="1">
    <source>
        <dbReference type="Pfam" id="PF07883"/>
    </source>
</evidence>
<dbReference type="InterPro" id="IPR013096">
    <property type="entry name" value="Cupin_2"/>
</dbReference>
<dbReference type="EMBL" id="CP018632">
    <property type="protein sequence ID" value="ASJ70474.1"/>
    <property type="molecule type" value="Genomic_DNA"/>
</dbReference>
<name>A0A2Z2NTN0_9GAMM</name>
<dbReference type="AlphaFoldDB" id="A0A2Z2NTN0"/>
<dbReference type="OrthoDB" id="4762975at2"/>